<evidence type="ECO:0000256" key="8">
    <source>
        <dbReference type="ARBA" id="ARBA00023136"/>
    </source>
</evidence>
<evidence type="ECO:0000256" key="10">
    <source>
        <dbReference type="ARBA" id="ARBA00068717"/>
    </source>
</evidence>
<gene>
    <name evidence="13" type="ORF">L798_13283</name>
</gene>
<dbReference type="InterPro" id="IPR036291">
    <property type="entry name" value="NAD(P)-bd_dom_sf"/>
</dbReference>
<keyword evidence="14" id="KW-1185">Reference proteome</keyword>
<reference evidence="13 14" key="1">
    <citation type="journal article" date="2014" name="Nat. Commun.">
        <title>Molecular traces of alternative social organization in a termite genome.</title>
        <authorList>
            <person name="Terrapon N."/>
            <person name="Li C."/>
            <person name="Robertson H.M."/>
            <person name="Ji L."/>
            <person name="Meng X."/>
            <person name="Booth W."/>
            <person name="Chen Z."/>
            <person name="Childers C.P."/>
            <person name="Glastad K.M."/>
            <person name="Gokhale K."/>
            <person name="Gowin J."/>
            <person name="Gronenberg W."/>
            <person name="Hermansen R.A."/>
            <person name="Hu H."/>
            <person name="Hunt B.G."/>
            <person name="Huylmans A.K."/>
            <person name="Khalil S.M."/>
            <person name="Mitchell R.D."/>
            <person name="Munoz-Torres M.C."/>
            <person name="Mustard J.A."/>
            <person name="Pan H."/>
            <person name="Reese J.T."/>
            <person name="Scharf M.E."/>
            <person name="Sun F."/>
            <person name="Vogel H."/>
            <person name="Xiao J."/>
            <person name="Yang W."/>
            <person name="Yang Z."/>
            <person name="Yang Z."/>
            <person name="Zhou J."/>
            <person name="Zhu J."/>
            <person name="Brent C.S."/>
            <person name="Elsik C.G."/>
            <person name="Goodisman M.A."/>
            <person name="Liberles D.A."/>
            <person name="Roe R.M."/>
            <person name="Vargo E.L."/>
            <person name="Vilcinskas A."/>
            <person name="Wang J."/>
            <person name="Bornberg-Bauer E."/>
            <person name="Korb J."/>
            <person name="Zhang G."/>
            <person name="Liebig J."/>
        </authorList>
    </citation>
    <scope>NUCLEOTIDE SEQUENCE [LARGE SCALE GENOMIC DNA]</scope>
    <source>
        <tissue evidence="13">Whole organism</tissue>
    </source>
</reference>
<protein>
    <recommendedName>
        <fullName evidence="10">Short-chain dehydrogenase/reductase 3</fullName>
    </recommendedName>
    <alternativeName>
        <fullName evidence="11">Retinal short-chain dehydrogenase/reductase 1</fullName>
    </alternativeName>
</protein>
<evidence type="ECO:0000256" key="3">
    <source>
        <dbReference type="ARBA" id="ARBA00022692"/>
    </source>
</evidence>
<evidence type="ECO:0000256" key="9">
    <source>
        <dbReference type="ARBA" id="ARBA00059620"/>
    </source>
</evidence>
<evidence type="ECO:0000256" key="11">
    <source>
        <dbReference type="ARBA" id="ARBA00082544"/>
    </source>
</evidence>
<evidence type="ECO:0000256" key="6">
    <source>
        <dbReference type="ARBA" id="ARBA00023002"/>
    </source>
</evidence>
<keyword evidence="8 12" id="KW-0472">Membrane</keyword>
<sequence length="309" mass="33949">MLLRVYSLLVLIYDVLSLIFLIIKASLEAFYHVFFPPHQKSVGGEIVLVAGAGCGIGRELAIQFSILGATVICWDIQAGSNEETAIKAESLGYGAVKAYAYTCDITKRDQVHKTAQRVKKDVGNVTVIINCCNLPSPRVRTRHPAPDVCKTLDVGVMSHFWILQAFLPSMQQKKHGHIVMLTSVAGLAGISNLVPLSATQFAVQGLAESLNEELRNYRSSGDVKLTLVHIYPFIVDNEMSTNVQLRIPSYFGTIEPVAAARKIIDAMRRDYVEVSIPGYLLYVGKVVSLLPRKAIIAMRELLDTGVDFG</sequence>
<dbReference type="PANTHER" id="PTHR24322:SF736">
    <property type="entry name" value="RETINOL DEHYDROGENASE 10"/>
    <property type="match status" value="1"/>
</dbReference>
<comment type="similarity">
    <text evidence="2">Belongs to the short-chain dehydrogenases/reductases (SDR) family.</text>
</comment>
<evidence type="ECO:0000256" key="12">
    <source>
        <dbReference type="SAM" id="Phobius"/>
    </source>
</evidence>
<dbReference type="SUPFAM" id="SSF51735">
    <property type="entry name" value="NAD(P)-binding Rossmann-fold domains"/>
    <property type="match status" value="1"/>
</dbReference>
<dbReference type="Proteomes" id="UP000027135">
    <property type="component" value="Unassembled WGS sequence"/>
</dbReference>
<name>A0A067QRK2_ZOONE</name>
<accession>A0A067QRK2</accession>
<dbReference type="Gene3D" id="3.40.50.720">
    <property type="entry name" value="NAD(P)-binding Rossmann-like Domain"/>
    <property type="match status" value="1"/>
</dbReference>
<dbReference type="EMBL" id="KK853021">
    <property type="protein sequence ID" value="KDR12385.1"/>
    <property type="molecule type" value="Genomic_DNA"/>
</dbReference>
<dbReference type="PRINTS" id="PR00081">
    <property type="entry name" value="GDHRDH"/>
</dbReference>
<evidence type="ECO:0000256" key="5">
    <source>
        <dbReference type="ARBA" id="ARBA00022989"/>
    </source>
</evidence>
<comment type="subcellular location">
    <subcellularLocation>
        <location evidence="1">Membrane</location>
        <topology evidence="1">Multi-pass membrane protein</topology>
    </subcellularLocation>
</comment>
<dbReference type="PANTHER" id="PTHR24322">
    <property type="entry name" value="PKSB"/>
    <property type="match status" value="1"/>
</dbReference>
<dbReference type="GO" id="GO:0016020">
    <property type="term" value="C:membrane"/>
    <property type="evidence" value="ECO:0007669"/>
    <property type="project" value="UniProtKB-SubCell"/>
</dbReference>
<evidence type="ECO:0000256" key="2">
    <source>
        <dbReference type="ARBA" id="ARBA00006484"/>
    </source>
</evidence>
<feature type="transmembrane region" description="Helical" evidence="12">
    <location>
        <begin position="6"/>
        <end position="23"/>
    </location>
</feature>
<dbReference type="OrthoDB" id="5840532at2759"/>
<dbReference type="FunFam" id="3.40.50.720:FF:000131">
    <property type="entry name" value="Short-chain dehydrogenase/reductase 3"/>
    <property type="match status" value="1"/>
</dbReference>
<keyword evidence="6" id="KW-0560">Oxidoreductase</keyword>
<proteinExistence type="inferred from homology"/>
<evidence type="ECO:0000313" key="13">
    <source>
        <dbReference type="EMBL" id="KDR12385.1"/>
    </source>
</evidence>
<dbReference type="GO" id="GO:0005811">
    <property type="term" value="C:lipid droplet"/>
    <property type="evidence" value="ECO:0007669"/>
    <property type="project" value="TreeGrafter"/>
</dbReference>
<keyword evidence="7" id="KW-0443">Lipid metabolism</keyword>
<keyword evidence="4" id="KW-0521">NADP</keyword>
<evidence type="ECO:0000313" key="14">
    <source>
        <dbReference type="Proteomes" id="UP000027135"/>
    </source>
</evidence>
<keyword evidence="5 12" id="KW-1133">Transmembrane helix</keyword>
<dbReference type="AlphaFoldDB" id="A0A067QRK2"/>
<organism evidence="13 14">
    <name type="scientific">Zootermopsis nevadensis</name>
    <name type="common">Dampwood termite</name>
    <dbReference type="NCBI Taxonomy" id="136037"/>
    <lineage>
        <taxon>Eukaryota</taxon>
        <taxon>Metazoa</taxon>
        <taxon>Ecdysozoa</taxon>
        <taxon>Arthropoda</taxon>
        <taxon>Hexapoda</taxon>
        <taxon>Insecta</taxon>
        <taxon>Pterygota</taxon>
        <taxon>Neoptera</taxon>
        <taxon>Polyneoptera</taxon>
        <taxon>Dictyoptera</taxon>
        <taxon>Blattodea</taxon>
        <taxon>Blattoidea</taxon>
        <taxon>Termitoidae</taxon>
        <taxon>Termopsidae</taxon>
        <taxon>Zootermopsis</taxon>
    </lineage>
</organism>
<evidence type="ECO:0000256" key="1">
    <source>
        <dbReference type="ARBA" id="ARBA00004141"/>
    </source>
</evidence>
<dbReference type="STRING" id="136037.A0A067QRK2"/>
<evidence type="ECO:0000256" key="7">
    <source>
        <dbReference type="ARBA" id="ARBA00023098"/>
    </source>
</evidence>
<dbReference type="OMA" id="VHIYPFI"/>
<keyword evidence="3 12" id="KW-0812">Transmembrane</keyword>
<dbReference type="GO" id="GO:0052650">
    <property type="term" value="F:all-trans-retinol dehydrogenase (NADP+) activity"/>
    <property type="evidence" value="ECO:0007669"/>
    <property type="project" value="UniProtKB-ARBA"/>
</dbReference>
<evidence type="ECO:0000256" key="4">
    <source>
        <dbReference type="ARBA" id="ARBA00022857"/>
    </source>
</evidence>
<dbReference type="InterPro" id="IPR002347">
    <property type="entry name" value="SDR_fam"/>
</dbReference>
<dbReference type="InParanoid" id="A0A067QRK2"/>
<comment type="function">
    <text evidence="9">Catalyzes the reduction of all-trans-retinal to all-trans-retinol in the presence of NADPH.</text>
</comment>
<dbReference type="Pfam" id="PF00106">
    <property type="entry name" value="adh_short"/>
    <property type="match status" value="1"/>
</dbReference>
<dbReference type="eggNOG" id="KOG1201">
    <property type="taxonomic scope" value="Eukaryota"/>
</dbReference>